<evidence type="ECO:0000256" key="1">
    <source>
        <dbReference type="SAM" id="MobiDB-lite"/>
    </source>
</evidence>
<evidence type="ECO:0000313" key="5">
    <source>
        <dbReference type="Proteomes" id="UP000185696"/>
    </source>
</evidence>
<dbReference type="EMBL" id="MSIF01000013">
    <property type="protein sequence ID" value="OLF08167.1"/>
    <property type="molecule type" value="Genomic_DNA"/>
</dbReference>
<evidence type="ECO:0000256" key="2">
    <source>
        <dbReference type="SAM" id="Phobius"/>
    </source>
</evidence>
<reference evidence="4 5" key="1">
    <citation type="submission" date="2016-12" db="EMBL/GenBank/DDBJ databases">
        <title>The draft genome sequence of Actinophytocola xinjiangensis.</title>
        <authorList>
            <person name="Wang W."/>
            <person name="Yuan L."/>
        </authorList>
    </citation>
    <scope>NUCLEOTIDE SEQUENCE [LARGE SCALE GENOMIC DNA]</scope>
    <source>
        <strain evidence="4 5">CGMCC 4.4663</strain>
    </source>
</reference>
<feature type="region of interest" description="Disordered" evidence="1">
    <location>
        <begin position="166"/>
        <end position="191"/>
    </location>
</feature>
<keyword evidence="2" id="KW-0472">Membrane</keyword>
<dbReference type="OrthoDB" id="3695060at2"/>
<keyword evidence="5" id="KW-1185">Reference proteome</keyword>
<sequence length="296" mass="30364">MRRALAGAGIAVVSAIVLLAAPATATADVIFDQADADDLAATLDEAFQAQGVCYGWQINVDNVGMNEYSTGSNFGAGVALSEADDISRCDARIEFQADIRWTSESSEIEDSASYRVDSLPSGPTTADLDSLELVSEDGLVSDDVDVDVYKAVSALPLLAADAGVAEPMEASPAPETAAESAGGAPTNSPGSDFWREAGGAVLFSAVLLVGGGVFAFWALRSPAARRRTGPTSKPETPAYVPPEWSVGGDQPTRPTRQPGRPGAGPPGAGQPDGPPPATPPGDRPDDSPNPDSRPET</sequence>
<gene>
    <name evidence="4" type="ORF">BLA60_25260</name>
</gene>
<keyword evidence="2" id="KW-1133">Transmembrane helix</keyword>
<feature type="transmembrane region" description="Helical" evidence="2">
    <location>
        <begin position="197"/>
        <end position="219"/>
    </location>
</feature>
<feature type="chain" id="PRO_5031400686" evidence="3">
    <location>
        <begin position="28"/>
        <end position="296"/>
    </location>
</feature>
<dbReference type="RefSeq" id="WP_075135471.1">
    <property type="nucleotide sequence ID" value="NZ_MSIF01000013.1"/>
</dbReference>
<feature type="compositionally biased region" description="Low complexity" evidence="1">
    <location>
        <begin position="166"/>
        <end position="186"/>
    </location>
</feature>
<accession>A0A7Z0WIM8</accession>
<evidence type="ECO:0000313" key="4">
    <source>
        <dbReference type="EMBL" id="OLF08167.1"/>
    </source>
</evidence>
<proteinExistence type="predicted"/>
<evidence type="ECO:0000256" key="3">
    <source>
        <dbReference type="SAM" id="SignalP"/>
    </source>
</evidence>
<organism evidence="4 5">
    <name type="scientific">Actinophytocola xinjiangensis</name>
    <dbReference type="NCBI Taxonomy" id="485602"/>
    <lineage>
        <taxon>Bacteria</taxon>
        <taxon>Bacillati</taxon>
        <taxon>Actinomycetota</taxon>
        <taxon>Actinomycetes</taxon>
        <taxon>Pseudonocardiales</taxon>
        <taxon>Pseudonocardiaceae</taxon>
    </lineage>
</organism>
<comment type="caution">
    <text evidence="4">The sequence shown here is derived from an EMBL/GenBank/DDBJ whole genome shotgun (WGS) entry which is preliminary data.</text>
</comment>
<feature type="region of interest" description="Disordered" evidence="1">
    <location>
        <begin position="224"/>
        <end position="296"/>
    </location>
</feature>
<feature type="compositionally biased region" description="Basic and acidic residues" evidence="1">
    <location>
        <begin position="282"/>
        <end position="296"/>
    </location>
</feature>
<keyword evidence="2" id="KW-0812">Transmembrane</keyword>
<keyword evidence="3" id="KW-0732">Signal</keyword>
<name>A0A7Z0WIM8_9PSEU</name>
<feature type="signal peptide" evidence="3">
    <location>
        <begin position="1"/>
        <end position="27"/>
    </location>
</feature>
<dbReference type="Proteomes" id="UP000185696">
    <property type="component" value="Unassembled WGS sequence"/>
</dbReference>
<protein>
    <submittedName>
        <fullName evidence="4">Uncharacterized protein</fullName>
    </submittedName>
</protein>
<dbReference type="AlphaFoldDB" id="A0A7Z0WIM8"/>
<feature type="compositionally biased region" description="Pro residues" evidence="1">
    <location>
        <begin position="272"/>
        <end position="281"/>
    </location>
</feature>
<feature type="compositionally biased region" description="Low complexity" evidence="1">
    <location>
        <begin position="249"/>
        <end position="260"/>
    </location>
</feature>